<proteinExistence type="predicted"/>
<keyword evidence="1" id="KW-0812">Transmembrane</keyword>
<gene>
    <name evidence="2" type="ORF">PSM7751_03067</name>
</gene>
<accession>A0A1X6ZTS1</accession>
<keyword evidence="1" id="KW-1133">Transmembrane helix</keyword>
<dbReference type="AlphaFoldDB" id="A0A1X6ZTS1"/>
<evidence type="ECO:0000313" key="3">
    <source>
        <dbReference type="Proteomes" id="UP000193963"/>
    </source>
</evidence>
<dbReference type="RefSeq" id="WP_143515627.1">
    <property type="nucleotide sequence ID" value="NZ_FWFN01000006.1"/>
</dbReference>
<keyword evidence="1" id="KW-0472">Membrane</keyword>
<dbReference type="Proteomes" id="UP000193963">
    <property type="component" value="Unassembled WGS sequence"/>
</dbReference>
<sequence length="62" mass="6203">MPIPAMILIALGLAGSGAFLTGLAPGLTGAGLHAAGAVLLLAGVLWWRIAARRRARRAGAES</sequence>
<organism evidence="2 3">
    <name type="scientific">Pseudooceanicola marinus</name>
    <dbReference type="NCBI Taxonomy" id="396013"/>
    <lineage>
        <taxon>Bacteria</taxon>
        <taxon>Pseudomonadati</taxon>
        <taxon>Pseudomonadota</taxon>
        <taxon>Alphaproteobacteria</taxon>
        <taxon>Rhodobacterales</taxon>
        <taxon>Paracoccaceae</taxon>
        <taxon>Pseudooceanicola</taxon>
    </lineage>
</organism>
<feature type="transmembrane region" description="Helical" evidence="1">
    <location>
        <begin position="30"/>
        <end position="47"/>
    </location>
</feature>
<evidence type="ECO:0000313" key="2">
    <source>
        <dbReference type="EMBL" id="SLN61251.1"/>
    </source>
</evidence>
<reference evidence="2 3" key="1">
    <citation type="submission" date="2017-03" db="EMBL/GenBank/DDBJ databases">
        <authorList>
            <person name="Afonso C.L."/>
            <person name="Miller P.J."/>
            <person name="Scott M.A."/>
            <person name="Spackman E."/>
            <person name="Goraichik I."/>
            <person name="Dimitrov K.M."/>
            <person name="Suarez D.L."/>
            <person name="Swayne D.E."/>
        </authorList>
    </citation>
    <scope>NUCLEOTIDE SEQUENCE [LARGE SCALE GENOMIC DNA]</scope>
    <source>
        <strain evidence="2 3">CECT 7751</strain>
    </source>
</reference>
<dbReference type="EMBL" id="FWFN01000006">
    <property type="protein sequence ID" value="SLN61251.1"/>
    <property type="molecule type" value="Genomic_DNA"/>
</dbReference>
<protein>
    <submittedName>
        <fullName evidence="2">Uncharacterized protein</fullName>
    </submittedName>
</protein>
<name>A0A1X6ZTS1_9RHOB</name>
<keyword evidence="3" id="KW-1185">Reference proteome</keyword>
<evidence type="ECO:0000256" key="1">
    <source>
        <dbReference type="SAM" id="Phobius"/>
    </source>
</evidence>